<dbReference type="STRING" id="215250.A0A316YMZ2"/>
<dbReference type="RefSeq" id="XP_025377935.1">
    <property type="nucleotide sequence ID" value="XM_025521805.1"/>
</dbReference>
<keyword evidence="1" id="KW-0547">Nucleotide-binding</keyword>
<dbReference type="EMBL" id="KZ819636">
    <property type="protein sequence ID" value="PWN90737.1"/>
    <property type="molecule type" value="Genomic_DNA"/>
</dbReference>
<dbReference type="SUPFAM" id="SSF53067">
    <property type="entry name" value="Actin-like ATPase domain"/>
    <property type="match status" value="2"/>
</dbReference>
<evidence type="ECO:0000256" key="1">
    <source>
        <dbReference type="ARBA" id="ARBA00022741"/>
    </source>
</evidence>
<dbReference type="InterPro" id="IPR043129">
    <property type="entry name" value="ATPase_NBD"/>
</dbReference>
<name>A0A316YMZ2_9BASI</name>
<evidence type="ECO:0000313" key="4">
    <source>
        <dbReference type="EMBL" id="PWN90737.1"/>
    </source>
</evidence>
<dbReference type="Pfam" id="PF00012">
    <property type="entry name" value="HSP70"/>
    <property type="match status" value="1"/>
</dbReference>
<dbReference type="InterPro" id="IPR013126">
    <property type="entry name" value="Hsp_70_fam"/>
</dbReference>
<dbReference type="Gene3D" id="3.30.420.40">
    <property type="match status" value="2"/>
</dbReference>
<evidence type="ECO:0008006" key="6">
    <source>
        <dbReference type="Google" id="ProtNLM"/>
    </source>
</evidence>
<dbReference type="Gene3D" id="3.90.640.10">
    <property type="entry name" value="Actin, Chain A, domain 4"/>
    <property type="match status" value="1"/>
</dbReference>
<dbReference type="GO" id="GO:0140662">
    <property type="term" value="F:ATP-dependent protein folding chaperone"/>
    <property type="evidence" value="ECO:0007669"/>
    <property type="project" value="InterPro"/>
</dbReference>
<evidence type="ECO:0000256" key="2">
    <source>
        <dbReference type="ARBA" id="ARBA00022840"/>
    </source>
</evidence>
<dbReference type="PANTHER" id="PTHR14187">
    <property type="entry name" value="ALPHA KINASE/ELONGATION FACTOR 2 KINASE"/>
    <property type="match status" value="1"/>
</dbReference>
<sequence length="638" mass="69584">MYRGSSSDLDLGNPAASSENGQNYNQYLVHGNGNGASSSEKPQRRTGKEWLPYTGQRQLIIAIDLGTTFSGASYCILEPGKRPKIEDVRAWPGQPSHLSKVPSVVTYDENRLPRLFGAEAEGNEAENVLDQGGFQVRWWKLHLKPEHLRIIHAVDDASREIDLDPLPEGITAEQVCAGFLAYMVRCIGTYIYSRLSNGHEVLTTLGQNTSYIVTVPNGWELAQQQLLRQACIAAQLVTPDRGDSIRFVTEAEASINFCAMNPAATGDWLDKPGQHLIVCDAGGGTIDISTYEVTSTYPAIEVRENGVSDCILGGSATVDHRAMLYLQERLRDTRWDNPEDLRSLRQSFATTIKETFASAAQEQILLPVGSSGENDPSIGLRRGKLVFTGKEVAGFFEPSIAATAESIKDRVGRSGGQVATVAMVGGFSESLYFRRELQARLGSAVQLCKPDESTAKAVASGALVWVIDGVVGSRVSRHSFGIKCSTVFRHNESKHQAKAAKAYSGVDGVKHLPDAFGCILKKGESGRDDEEHVSPFVLTWVPSVACTANIALYVYRGDDDFPEFVDEPGFEQLATFTIDMQPFHALLQRCRSADGKEFLRADVSLAMKLSATELSAQCIFRHGGSLYRGPVTVTATHN</sequence>
<dbReference type="GeneID" id="37043721"/>
<keyword evidence="5" id="KW-1185">Reference proteome</keyword>
<dbReference type="Proteomes" id="UP000245768">
    <property type="component" value="Unassembled WGS sequence"/>
</dbReference>
<keyword evidence="2" id="KW-0067">ATP-binding</keyword>
<dbReference type="InParanoid" id="A0A316YMZ2"/>
<accession>A0A316YMZ2</accession>
<evidence type="ECO:0000256" key="3">
    <source>
        <dbReference type="SAM" id="MobiDB-lite"/>
    </source>
</evidence>
<dbReference type="AlphaFoldDB" id="A0A316YMZ2"/>
<proteinExistence type="predicted"/>
<organism evidence="4 5">
    <name type="scientific">Acaromyces ingoldii</name>
    <dbReference type="NCBI Taxonomy" id="215250"/>
    <lineage>
        <taxon>Eukaryota</taxon>
        <taxon>Fungi</taxon>
        <taxon>Dikarya</taxon>
        <taxon>Basidiomycota</taxon>
        <taxon>Ustilaginomycotina</taxon>
        <taxon>Exobasidiomycetes</taxon>
        <taxon>Exobasidiales</taxon>
        <taxon>Cryptobasidiaceae</taxon>
        <taxon>Acaromyces</taxon>
    </lineage>
</organism>
<feature type="region of interest" description="Disordered" evidence="3">
    <location>
        <begin position="1"/>
        <end position="46"/>
    </location>
</feature>
<dbReference type="OrthoDB" id="2963168at2759"/>
<reference evidence="4 5" key="1">
    <citation type="journal article" date="2018" name="Mol. Biol. Evol.">
        <title>Broad Genomic Sampling Reveals a Smut Pathogenic Ancestry of the Fungal Clade Ustilaginomycotina.</title>
        <authorList>
            <person name="Kijpornyongpan T."/>
            <person name="Mondo S.J."/>
            <person name="Barry K."/>
            <person name="Sandor L."/>
            <person name="Lee J."/>
            <person name="Lipzen A."/>
            <person name="Pangilinan J."/>
            <person name="LaButti K."/>
            <person name="Hainaut M."/>
            <person name="Henrissat B."/>
            <person name="Grigoriev I.V."/>
            <person name="Spatafora J.W."/>
            <person name="Aime M.C."/>
        </authorList>
    </citation>
    <scope>NUCLEOTIDE SEQUENCE [LARGE SCALE GENOMIC DNA]</scope>
    <source>
        <strain evidence="4 5">MCA 4198</strain>
    </source>
</reference>
<dbReference type="PANTHER" id="PTHR14187:SF5">
    <property type="entry name" value="HEAT SHOCK 70 KDA PROTEIN 12A"/>
    <property type="match status" value="1"/>
</dbReference>
<evidence type="ECO:0000313" key="5">
    <source>
        <dbReference type="Proteomes" id="UP000245768"/>
    </source>
</evidence>
<dbReference type="CDD" id="cd10170">
    <property type="entry name" value="ASKHA_NBD_HSP70"/>
    <property type="match status" value="1"/>
</dbReference>
<protein>
    <recommendedName>
        <fullName evidence="6">Actin-like ATPase domain-containing protein</fullName>
    </recommendedName>
</protein>
<feature type="compositionally biased region" description="Polar residues" evidence="3">
    <location>
        <begin position="15"/>
        <end position="26"/>
    </location>
</feature>
<dbReference type="GO" id="GO:0005524">
    <property type="term" value="F:ATP binding"/>
    <property type="evidence" value="ECO:0007669"/>
    <property type="project" value="UniProtKB-KW"/>
</dbReference>
<gene>
    <name evidence="4" type="ORF">FA10DRAFT_267178</name>
</gene>